<dbReference type="SUPFAM" id="SSF51984">
    <property type="entry name" value="MurCD N-terminal domain"/>
    <property type="match status" value="1"/>
</dbReference>
<dbReference type="RefSeq" id="WP_188354571.1">
    <property type="nucleotide sequence ID" value="NZ_BMDH01000001.1"/>
</dbReference>
<evidence type="ECO:0000313" key="11">
    <source>
        <dbReference type="EMBL" id="GGI13068.1"/>
    </source>
</evidence>
<keyword evidence="12" id="KW-1185">Reference proteome</keyword>
<dbReference type="SUPFAM" id="SSF53623">
    <property type="entry name" value="MurD-like peptide ligases, catalytic domain"/>
    <property type="match status" value="1"/>
</dbReference>
<keyword evidence="3 7" id="KW-0963">Cytoplasm</keyword>
<evidence type="ECO:0000259" key="9">
    <source>
        <dbReference type="Pfam" id="PF02875"/>
    </source>
</evidence>
<dbReference type="GO" id="GO:0005737">
    <property type="term" value="C:cytoplasm"/>
    <property type="evidence" value="ECO:0007669"/>
    <property type="project" value="UniProtKB-SubCell"/>
</dbReference>
<reference evidence="11" key="1">
    <citation type="journal article" date="2014" name="Int. J. Syst. Evol. Microbiol.">
        <title>Complete genome sequence of Corynebacterium casei LMG S-19264T (=DSM 44701T), isolated from a smear-ripened cheese.</title>
        <authorList>
            <consortium name="US DOE Joint Genome Institute (JGI-PGF)"/>
            <person name="Walter F."/>
            <person name="Albersmeier A."/>
            <person name="Kalinowski J."/>
            <person name="Ruckert C."/>
        </authorList>
    </citation>
    <scope>NUCLEOTIDE SEQUENCE</scope>
    <source>
        <strain evidence="11">CCM 8606</strain>
    </source>
</reference>
<dbReference type="InterPro" id="IPR036565">
    <property type="entry name" value="Mur-like_cat_sf"/>
</dbReference>
<keyword evidence="4 7" id="KW-0436">Ligase</keyword>
<dbReference type="HAMAP" id="MF_00639">
    <property type="entry name" value="MurD"/>
    <property type="match status" value="1"/>
</dbReference>
<dbReference type="GO" id="GO:0008360">
    <property type="term" value="P:regulation of cell shape"/>
    <property type="evidence" value="ECO:0007669"/>
    <property type="project" value="UniProtKB-KW"/>
</dbReference>
<evidence type="ECO:0000256" key="2">
    <source>
        <dbReference type="ARBA" id="ARBA00004752"/>
    </source>
</evidence>
<accession>A0A8J3AMH5</accession>
<dbReference type="Proteomes" id="UP000619536">
    <property type="component" value="Unassembled WGS sequence"/>
</dbReference>
<dbReference type="Gene3D" id="3.90.190.20">
    <property type="entry name" value="Mur ligase, C-terminal domain"/>
    <property type="match status" value="1"/>
</dbReference>
<evidence type="ECO:0000256" key="3">
    <source>
        <dbReference type="ARBA" id="ARBA00022490"/>
    </source>
</evidence>
<gene>
    <name evidence="7 11" type="primary">murD</name>
    <name evidence="11" type="ORF">GCM10007377_04110</name>
</gene>
<evidence type="ECO:0000256" key="5">
    <source>
        <dbReference type="ARBA" id="ARBA00022741"/>
    </source>
</evidence>
<keyword evidence="7 8" id="KW-0961">Cell wall biogenesis/degradation</keyword>
<keyword evidence="5 7" id="KW-0547">Nucleotide-binding</keyword>
<evidence type="ECO:0000259" key="10">
    <source>
        <dbReference type="Pfam" id="PF08245"/>
    </source>
</evidence>
<dbReference type="GO" id="GO:0009252">
    <property type="term" value="P:peptidoglycan biosynthetic process"/>
    <property type="evidence" value="ECO:0007669"/>
    <property type="project" value="UniProtKB-UniRule"/>
</dbReference>
<dbReference type="GO" id="GO:0008764">
    <property type="term" value="F:UDP-N-acetylmuramoylalanine-D-glutamate ligase activity"/>
    <property type="evidence" value="ECO:0007669"/>
    <property type="project" value="UniProtKB-UniRule"/>
</dbReference>
<dbReference type="EMBL" id="BMDH01000001">
    <property type="protein sequence ID" value="GGI13068.1"/>
    <property type="molecule type" value="Genomic_DNA"/>
</dbReference>
<name>A0A8J3AMH5_9BIFI</name>
<dbReference type="GO" id="GO:0051301">
    <property type="term" value="P:cell division"/>
    <property type="evidence" value="ECO:0007669"/>
    <property type="project" value="UniProtKB-KW"/>
</dbReference>
<comment type="caution">
    <text evidence="11">The sequence shown here is derived from an EMBL/GenBank/DDBJ whole genome shotgun (WGS) entry which is preliminary data.</text>
</comment>
<dbReference type="PANTHER" id="PTHR43692">
    <property type="entry name" value="UDP-N-ACETYLMURAMOYLALANINE--D-GLUTAMATE LIGASE"/>
    <property type="match status" value="1"/>
</dbReference>
<evidence type="ECO:0000313" key="12">
    <source>
        <dbReference type="Proteomes" id="UP000619536"/>
    </source>
</evidence>
<comment type="function">
    <text evidence="7 8">Cell wall formation. Catalyzes the addition of glutamate to the nucleotide precursor UDP-N-acetylmuramoyl-L-alanine (UMA).</text>
</comment>
<comment type="subcellular location">
    <subcellularLocation>
        <location evidence="1 7 8">Cytoplasm</location>
    </subcellularLocation>
</comment>
<evidence type="ECO:0000256" key="7">
    <source>
        <dbReference type="HAMAP-Rule" id="MF_00639"/>
    </source>
</evidence>
<evidence type="ECO:0000256" key="6">
    <source>
        <dbReference type="ARBA" id="ARBA00022840"/>
    </source>
</evidence>
<evidence type="ECO:0000256" key="8">
    <source>
        <dbReference type="RuleBase" id="RU003664"/>
    </source>
</evidence>
<comment type="catalytic activity">
    <reaction evidence="7 8">
        <text>UDP-N-acetyl-alpha-D-muramoyl-L-alanine + D-glutamate + ATP = UDP-N-acetyl-alpha-D-muramoyl-L-alanyl-D-glutamate + ADP + phosphate + H(+)</text>
        <dbReference type="Rhea" id="RHEA:16429"/>
        <dbReference type="ChEBI" id="CHEBI:15378"/>
        <dbReference type="ChEBI" id="CHEBI:29986"/>
        <dbReference type="ChEBI" id="CHEBI:30616"/>
        <dbReference type="ChEBI" id="CHEBI:43474"/>
        <dbReference type="ChEBI" id="CHEBI:83898"/>
        <dbReference type="ChEBI" id="CHEBI:83900"/>
        <dbReference type="ChEBI" id="CHEBI:456216"/>
        <dbReference type="EC" id="6.3.2.9"/>
    </reaction>
</comment>
<feature type="binding site" evidence="7">
    <location>
        <begin position="112"/>
        <end position="118"/>
    </location>
    <ligand>
        <name>ATP</name>
        <dbReference type="ChEBI" id="CHEBI:30616"/>
    </ligand>
</feature>
<dbReference type="InterPro" id="IPR005762">
    <property type="entry name" value="MurD"/>
</dbReference>
<proteinExistence type="inferred from homology"/>
<evidence type="ECO:0000256" key="4">
    <source>
        <dbReference type="ARBA" id="ARBA00022598"/>
    </source>
</evidence>
<dbReference type="SUPFAM" id="SSF53244">
    <property type="entry name" value="MurD-like peptide ligases, peptide-binding domain"/>
    <property type="match status" value="1"/>
</dbReference>
<organism evidence="11 12">
    <name type="scientific">Galliscardovia ingluviei</name>
    <dbReference type="NCBI Taxonomy" id="1769422"/>
    <lineage>
        <taxon>Bacteria</taxon>
        <taxon>Bacillati</taxon>
        <taxon>Actinomycetota</taxon>
        <taxon>Actinomycetes</taxon>
        <taxon>Bifidobacteriales</taxon>
        <taxon>Bifidobacteriaceae</taxon>
        <taxon>Galliscardovia</taxon>
    </lineage>
</organism>
<comment type="pathway">
    <text evidence="2 7 8">Cell wall biogenesis; peptidoglycan biosynthesis.</text>
</comment>
<dbReference type="InterPro" id="IPR036615">
    <property type="entry name" value="Mur_ligase_C_dom_sf"/>
</dbReference>
<dbReference type="Pfam" id="PF08245">
    <property type="entry name" value="Mur_ligase_M"/>
    <property type="match status" value="1"/>
</dbReference>
<keyword evidence="6 7" id="KW-0067">ATP-binding</keyword>
<keyword evidence="7 8" id="KW-0132">Cell division</keyword>
<evidence type="ECO:0000256" key="1">
    <source>
        <dbReference type="ARBA" id="ARBA00004496"/>
    </source>
</evidence>
<reference evidence="11" key="2">
    <citation type="submission" date="2020-09" db="EMBL/GenBank/DDBJ databases">
        <authorList>
            <person name="Sun Q."/>
            <person name="Sedlacek I."/>
        </authorList>
    </citation>
    <scope>NUCLEOTIDE SEQUENCE</scope>
    <source>
        <strain evidence="11">CCM 8606</strain>
    </source>
</reference>
<keyword evidence="7 8" id="KW-0133">Cell shape</keyword>
<comment type="similarity">
    <text evidence="7">Belongs to the MurCDEF family.</text>
</comment>
<dbReference type="AlphaFoldDB" id="A0A8J3AMH5"/>
<dbReference type="GO" id="GO:0071555">
    <property type="term" value="P:cell wall organization"/>
    <property type="evidence" value="ECO:0007669"/>
    <property type="project" value="UniProtKB-KW"/>
</dbReference>
<dbReference type="Gene3D" id="3.40.1190.10">
    <property type="entry name" value="Mur-like, catalytic domain"/>
    <property type="match status" value="1"/>
</dbReference>
<dbReference type="UniPathway" id="UPA00219"/>
<dbReference type="GO" id="GO:0005524">
    <property type="term" value="F:ATP binding"/>
    <property type="evidence" value="ECO:0007669"/>
    <property type="project" value="UniProtKB-UniRule"/>
</dbReference>
<sequence length="477" mass="50707">MNHNNPILWQHEHVLVAGLGVSGKSAVAQCEHLGAMVSTFDAHAQATWNNERDIDWSSITIMVVSPVFAPTSELMQQAIAHHIRVMSEVELAWHIRVEHPDHSYAPWIGITGTNGKTTTTEMTAAMLQHAGLHAPAVGNIGVPVSQVVTDSSVDACVVELSSFQMHTTDSLRLRCAAITNLADDHLDWHGGFKQYAAAKAKVYHGVTDVLVYNADDKRVTALAMNAKPAPGCRTVGFTLHEPQSGQIGVVDGVIIDRSGLVSDEQGSALASISQFTHLCEPDGTVYPHLLADALCAMALALGYGIAVEDVVEALKSFSPGGHRIATVASLGAGEQSIRFIDDSKATNAHAALASLSSFADGQVVWIAGGLAKGSRFEDLIAQMHNKLSAVVVIGVDQEPMLHALAQEAPDIPVTRIATEPKGTVMERAVQAAGQYARGGQVVLMAPACASMDQFVSYADRGDQFAKAARTWVEAHGR</sequence>
<dbReference type="NCBIfam" id="TIGR01087">
    <property type="entry name" value="murD"/>
    <property type="match status" value="1"/>
</dbReference>
<feature type="domain" description="Mur ligase C-terminal" evidence="9">
    <location>
        <begin position="335"/>
        <end position="448"/>
    </location>
</feature>
<keyword evidence="7 8" id="KW-0573">Peptidoglycan synthesis</keyword>
<dbReference type="InterPro" id="IPR004101">
    <property type="entry name" value="Mur_ligase_C"/>
</dbReference>
<dbReference type="Gene3D" id="3.40.50.720">
    <property type="entry name" value="NAD(P)-binding Rossmann-like Domain"/>
    <property type="match status" value="1"/>
</dbReference>
<protein>
    <recommendedName>
        <fullName evidence="7 8">UDP-N-acetylmuramoylalanine--D-glutamate ligase</fullName>
        <ecNumber evidence="7 8">6.3.2.9</ecNumber>
    </recommendedName>
    <alternativeName>
        <fullName evidence="7">D-glutamic acid-adding enzyme</fullName>
    </alternativeName>
    <alternativeName>
        <fullName evidence="7">UDP-N-acetylmuramoyl-L-alanyl-D-glutamate synthetase</fullName>
    </alternativeName>
</protein>
<feature type="domain" description="Mur ligase central" evidence="10">
    <location>
        <begin position="110"/>
        <end position="241"/>
    </location>
</feature>
<keyword evidence="7 8" id="KW-0131">Cell cycle</keyword>
<dbReference type="PANTHER" id="PTHR43692:SF1">
    <property type="entry name" value="UDP-N-ACETYLMURAMOYLALANINE--D-GLUTAMATE LIGASE"/>
    <property type="match status" value="1"/>
</dbReference>
<dbReference type="Pfam" id="PF02875">
    <property type="entry name" value="Mur_ligase_C"/>
    <property type="match status" value="1"/>
</dbReference>
<dbReference type="EC" id="6.3.2.9" evidence="7 8"/>
<dbReference type="InterPro" id="IPR013221">
    <property type="entry name" value="Mur_ligase_cen"/>
</dbReference>